<accession>A0A081BMW0</accession>
<evidence type="ECO:0000259" key="1">
    <source>
        <dbReference type="Pfam" id="PF00535"/>
    </source>
</evidence>
<dbReference type="Gene3D" id="3.90.550.10">
    <property type="entry name" value="Spore Coat Polysaccharide Biosynthesis Protein SpsA, Chain A"/>
    <property type="match status" value="1"/>
</dbReference>
<dbReference type="AlphaFoldDB" id="A0A081BMW0"/>
<dbReference type="GO" id="GO:0016740">
    <property type="term" value="F:transferase activity"/>
    <property type="evidence" value="ECO:0007669"/>
    <property type="project" value="UniProtKB-KW"/>
</dbReference>
<dbReference type="InterPro" id="IPR050834">
    <property type="entry name" value="Glycosyltransf_2"/>
</dbReference>
<name>A0A081BMW0_9BACT</name>
<dbReference type="Proteomes" id="UP000030700">
    <property type="component" value="Unassembled WGS sequence"/>
</dbReference>
<evidence type="ECO:0000313" key="2">
    <source>
        <dbReference type="EMBL" id="GAK51726.1"/>
    </source>
</evidence>
<sequence length="307" mass="35579">MSIRCTMLPRISIVTPAFQHYHFLKACVASIEMQGYPHVEHLVLDGGSTDGTAEYLAKYPGCVTWWRSHRDGGQTQALNEGFARAAGEWIGWQNSDDFYYPGAFWRVAQIAAQYPEVQVIVGETAVVDECGLKKPLVETPAASPQWCRWKDALRDLLSITGSVAPMPPMLWLRGYWPHNQALFIRRDLLQQVIPLDESLHLLMDLEFFAKIALLQPRIAYVSQQLGAFRRYEGIKTDSAALVERKLRERAILQERFQQPMWHDEGLAYQWFRLRHYWYAFRYWGIMTLARRLANSAERRDSLPVIYI</sequence>
<dbReference type="InterPro" id="IPR029044">
    <property type="entry name" value="Nucleotide-diphossugar_trans"/>
</dbReference>
<dbReference type="InterPro" id="IPR001173">
    <property type="entry name" value="Glyco_trans_2-like"/>
</dbReference>
<dbReference type="PANTHER" id="PTHR43685:SF11">
    <property type="entry name" value="GLYCOSYLTRANSFERASE TAGX-RELATED"/>
    <property type="match status" value="1"/>
</dbReference>
<proteinExistence type="predicted"/>
<dbReference type="HOGENOM" id="CLU_025996_21_0_0"/>
<dbReference type="CDD" id="cd06433">
    <property type="entry name" value="GT_2_WfgS_like"/>
    <property type="match status" value="1"/>
</dbReference>
<dbReference type="Pfam" id="PF00535">
    <property type="entry name" value="Glycos_transf_2"/>
    <property type="match status" value="1"/>
</dbReference>
<reference evidence="2" key="1">
    <citation type="journal article" date="2015" name="PeerJ">
        <title>First genomic representation of candidate bacterial phylum KSB3 points to enhanced environmental sensing as a trigger of wastewater bulking.</title>
        <authorList>
            <person name="Sekiguchi Y."/>
            <person name="Ohashi A."/>
            <person name="Parks D.H."/>
            <person name="Yamauchi T."/>
            <person name="Tyson G.W."/>
            <person name="Hugenholtz P."/>
        </authorList>
    </citation>
    <scope>NUCLEOTIDE SEQUENCE [LARGE SCALE GENOMIC DNA]</scope>
</reference>
<keyword evidence="3" id="KW-1185">Reference proteome</keyword>
<organism evidence="2">
    <name type="scientific">Candidatus Moduliflexus flocculans</name>
    <dbReference type="NCBI Taxonomy" id="1499966"/>
    <lineage>
        <taxon>Bacteria</taxon>
        <taxon>Candidatus Moduliflexota</taxon>
        <taxon>Candidatus Moduliflexia</taxon>
        <taxon>Candidatus Moduliflexales</taxon>
        <taxon>Candidatus Moduliflexaceae</taxon>
    </lineage>
</organism>
<dbReference type="EMBL" id="DF820457">
    <property type="protein sequence ID" value="GAK51726.1"/>
    <property type="molecule type" value="Genomic_DNA"/>
</dbReference>
<protein>
    <submittedName>
        <fullName evidence="2">Glycosyltransferase involved in cell wall biogenesis</fullName>
    </submittedName>
</protein>
<evidence type="ECO:0000313" key="3">
    <source>
        <dbReference type="Proteomes" id="UP000030700"/>
    </source>
</evidence>
<dbReference type="PANTHER" id="PTHR43685">
    <property type="entry name" value="GLYCOSYLTRANSFERASE"/>
    <property type="match status" value="1"/>
</dbReference>
<dbReference type="SUPFAM" id="SSF53448">
    <property type="entry name" value="Nucleotide-diphospho-sugar transferases"/>
    <property type="match status" value="1"/>
</dbReference>
<gene>
    <name evidence="2" type="ORF">U14_02971</name>
</gene>
<keyword evidence="2" id="KW-0808">Transferase</keyword>
<feature type="domain" description="Glycosyltransferase 2-like" evidence="1">
    <location>
        <begin position="12"/>
        <end position="133"/>
    </location>
</feature>
<dbReference type="STRING" id="1499966.U14_02971"/>